<accession>A0A0G0NV80</accession>
<dbReference type="EMBL" id="LBVP01000008">
    <property type="protein sequence ID" value="KKQ89764.1"/>
    <property type="molecule type" value="Genomic_DNA"/>
</dbReference>
<keyword evidence="3" id="KW-0808">Transferase</keyword>
<feature type="transmembrane region" description="Helical" evidence="1">
    <location>
        <begin position="197"/>
        <end position="217"/>
    </location>
</feature>
<dbReference type="SUPFAM" id="SSF53335">
    <property type="entry name" value="S-adenosyl-L-methionine-dependent methyltransferases"/>
    <property type="match status" value="1"/>
</dbReference>
<dbReference type="Pfam" id="PF08241">
    <property type="entry name" value="Methyltransf_11"/>
    <property type="match status" value="1"/>
</dbReference>
<dbReference type="GO" id="GO:0032259">
    <property type="term" value="P:methylation"/>
    <property type="evidence" value="ECO:0007669"/>
    <property type="project" value="UniProtKB-KW"/>
</dbReference>
<evidence type="ECO:0000313" key="4">
    <source>
        <dbReference type="Proteomes" id="UP000034893"/>
    </source>
</evidence>
<keyword evidence="1" id="KW-0812">Transmembrane</keyword>
<dbReference type="InterPro" id="IPR029063">
    <property type="entry name" value="SAM-dependent_MTases_sf"/>
</dbReference>
<keyword evidence="1" id="KW-0472">Membrane</keyword>
<dbReference type="AlphaFoldDB" id="A0A0G0NV80"/>
<organism evidence="3 4">
    <name type="scientific">Candidatus Curtissbacteria bacterium GW2011_GWC2_38_9</name>
    <dbReference type="NCBI Taxonomy" id="1618414"/>
    <lineage>
        <taxon>Bacteria</taxon>
        <taxon>Candidatus Curtissiibacteriota</taxon>
    </lineage>
</organism>
<evidence type="ECO:0000313" key="3">
    <source>
        <dbReference type="EMBL" id="KKQ89764.1"/>
    </source>
</evidence>
<gene>
    <name evidence="3" type="ORF">UT12_C0008G0008</name>
</gene>
<dbReference type="Gene3D" id="3.40.50.150">
    <property type="entry name" value="Vaccinia Virus protein VP39"/>
    <property type="match status" value="1"/>
</dbReference>
<dbReference type="InterPro" id="IPR013216">
    <property type="entry name" value="Methyltransf_11"/>
</dbReference>
<name>A0A0G0NV80_9BACT</name>
<keyword evidence="1" id="KW-1133">Transmembrane helix</keyword>
<reference evidence="3 4" key="1">
    <citation type="journal article" date="2015" name="Nature">
        <title>rRNA introns, odd ribosomes, and small enigmatic genomes across a large radiation of phyla.</title>
        <authorList>
            <person name="Brown C.T."/>
            <person name="Hug L.A."/>
            <person name="Thomas B.C."/>
            <person name="Sharon I."/>
            <person name="Castelle C.J."/>
            <person name="Singh A."/>
            <person name="Wilkins M.J."/>
            <person name="Williams K.H."/>
            <person name="Banfield J.F."/>
        </authorList>
    </citation>
    <scope>NUCLEOTIDE SEQUENCE [LARGE SCALE GENOMIC DNA]</scope>
</reference>
<comment type="caution">
    <text evidence="3">The sequence shown here is derived from an EMBL/GenBank/DDBJ whole genome shotgun (WGS) entry which is preliminary data.</text>
</comment>
<protein>
    <submittedName>
        <fullName evidence="3">Methyltransferase type 11</fullName>
    </submittedName>
</protein>
<evidence type="ECO:0000259" key="2">
    <source>
        <dbReference type="Pfam" id="PF08241"/>
    </source>
</evidence>
<sequence length="237" mass="27809">MLRKKLSRLLSFKLFLPYDVYERHRKAGSFIKKNESVVDVGGELNHLSQFCSASKIVVANLTSGDVIIKKDSLPFRKNSFDVVCAIDVLEHIPKTRRKNFIERLVNVCSKRTILSFPIGTKKHIQYEKEIQNWFSKTGQEVTYLKEHIKFGLPSVPDITMFTKDQNCQVFYSGNITVNKYLFMLFIFDLKIRLVRRVVFFTKLIFNFLTNPILYFFLSQRPFSESVNRAYLILKKKI</sequence>
<dbReference type="Proteomes" id="UP000034893">
    <property type="component" value="Unassembled WGS sequence"/>
</dbReference>
<proteinExistence type="predicted"/>
<evidence type="ECO:0000256" key="1">
    <source>
        <dbReference type="SAM" id="Phobius"/>
    </source>
</evidence>
<dbReference type="GO" id="GO:0008757">
    <property type="term" value="F:S-adenosylmethionine-dependent methyltransferase activity"/>
    <property type="evidence" value="ECO:0007669"/>
    <property type="project" value="InterPro"/>
</dbReference>
<keyword evidence="3" id="KW-0489">Methyltransferase</keyword>
<feature type="domain" description="Methyltransferase type 11" evidence="2">
    <location>
        <begin position="72"/>
        <end position="111"/>
    </location>
</feature>